<dbReference type="EMBL" id="CP045643">
    <property type="protein sequence ID" value="QFZ78040.1"/>
    <property type="molecule type" value="Genomic_DNA"/>
</dbReference>
<proteinExistence type="predicted"/>
<dbReference type="GO" id="GO:0000287">
    <property type="term" value="F:magnesium ion binding"/>
    <property type="evidence" value="ECO:0007669"/>
    <property type="project" value="InterPro"/>
</dbReference>
<dbReference type="SUPFAM" id="SSF56214">
    <property type="entry name" value="4'-phosphopantetheinyl transferase"/>
    <property type="match status" value="1"/>
</dbReference>
<evidence type="ECO:0000313" key="3">
    <source>
        <dbReference type="EMBL" id="QFZ78040.1"/>
    </source>
</evidence>
<organism evidence="3 4">
    <name type="scientific">Streptomyces fagopyri</name>
    <dbReference type="NCBI Taxonomy" id="2662397"/>
    <lineage>
        <taxon>Bacteria</taxon>
        <taxon>Bacillati</taxon>
        <taxon>Actinomycetota</taxon>
        <taxon>Actinomycetes</taxon>
        <taxon>Kitasatosporales</taxon>
        <taxon>Streptomycetaceae</taxon>
        <taxon>Streptomyces</taxon>
    </lineage>
</organism>
<accession>A0A5Q0LLU1</accession>
<protein>
    <submittedName>
        <fullName evidence="3">4'-phosphopantetheinyl transferase superfamily protein</fullName>
    </submittedName>
</protein>
<keyword evidence="4" id="KW-1185">Reference proteome</keyword>
<name>A0A5Q0LLU1_9ACTN</name>
<dbReference type="KEGG" id="sfy:GFH48_36370"/>
<dbReference type="Proteomes" id="UP000326179">
    <property type="component" value="Chromosome"/>
</dbReference>
<feature type="domain" description="4'-phosphopantetheinyl transferase" evidence="2">
    <location>
        <begin position="128"/>
        <end position="204"/>
    </location>
</feature>
<keyword evidence="1 3" id="KW-0808">Transferase</keyword>
<dbReference type="GO" id="GO:0008897">
    <property type="term" value="F:holo-[acyl-carrier-protein] synthase activity"/>
    <property type="evidence" value="ECO:0007669"/>
    <property type="project" value="InterPro"/>
</dbReference>
<evidence type="ECO:0000313" key="4">
    <source>
        <dbReference type="Proteomes" id="UP000326179"/>
    </source>
</evidence>
<dbReference type="InterPro" id="IPR008278">
    <property type="entry name" value="4-PPantetheinyl_Trfase_dom"/>
</dbReference>
<evidence type="ECO:0000256" key="1">
    <source>
        <dbReference type="ARBA" id="ARBA00022679"/>
    </source>
</evidence>
<dbReference type="Gene3D" id="3.90.470.20">
    <property type="entry name" value="4'-phosphopantetheinyl transferase domain"/>
    <property type="match status" value="1"/>
</dbReference>
<gene>
    <name evidence="3" type="ORF">GFH48_36370</name>
</gene>
<evidence type="ECO:0000259" key="2">
    <source>
        <dbReference type="Pfam" id="PF01648"/>
    </source>
</evidence>
<sequence>MRAPPGRPWSLSPSVPPPTLFWGRVPPATAPTEALTRRTATEFTSAARRTQSTAARHTLVHGLAHLGLLPDPAGATHRLGLAGPGAVRPVLWDDGPLRPAVQFSLAHTAHRVVVAVRYHNDEPGLTIGLGVDAEDDWASAERNLHRFGTPGELSALAAACGTVRPLHLWCVKEAVAKATGLGFHVPVRRYRVRPGDGTPQQLSVEIDEFAPVPNSSYRARVRVGTRPTRPPTAWAVAELPLCPLADERSNRR</sequence>
<dbReference type="InterPro" id="IPR037143">
    <property type="entry name" value="4-PPantetheinyl_Trfase_dom_sf"/>
</dbReference>
<reference evidence="3 4" key="1">
    <citation type="submission" date="2019-10" db="EMBL/GenBank/DDBJ databases">
        <title>A novel species.</title>
        <authorList>
            <person name="Gao J."/>
        </authorList>
    </citation>
    <scope>NUCLEOTIDE SEQUENCE [LARGE SCALE GENOMIC DNA]</scope>
    <source>
        <strain evidence="3 4">QMT-28</strain>
    </source>
</reference>
<dbReference type="AlphaFoldDB" id="A0A5Q0LLU1"/>
<dbReference type="Pfam" id="PF01648">
    <property type="entry name" value="ACPS"/>
    <property type="match status" value="1"/>
</dbReference>